<keyword evidence="2" id="KW-1185">Reference proteome</keyword>
<dbReference type="InterPro" id="IPR025591">
    <property type="entry name" value="RloB"/>
</dbReference>
<sequence length="189" mass="22155">MILCEGVTESLYAKALRAELPKPLQRSVAIEIDFSNKNDPWHLANEAVKRARKAKKERNPYDAVWLFFDHDNSPHLQRVFELVKKEQYHIAFTAICFEHWLILHYENCGRAFQNADEAIKYLRKFWPEYHKTKSKAFEELRDKLKVAIKRADVLVKNQEAGTPVYMQNPHFTIPALVRYFDGLKAEHGG</sequence>
<name>A0A1T5FRU6_9SPHI</name>
<organism evidence="1 2">
    <name type="scientific">Parapedobacter luteus</name>
    <dbReference type="NCBI Taxonomy" id="623280"/>
    <lineage>
        <taxon>Bacteria</taxon>
        <taxon>Pseudomonadati</taxon>
        <taxon>Bacteroidota</taxon>
        <taxon>Sphingobacteriia</taxon>
        <taxon>Sphingobacteriales</taxon>
        <taxon>Sphingobacteriaceae</taxon>
        <taxon>Parapedobacter</taxon>
    </lineage>
</organism>
<reference evidence="1 2" key="1">
    <citation type="submission" date="2017-02" db="EMBL/GenBank/DDBJ databases">
        <authorList>
            <person name="Peterson S.W."/>
        </authorList>
    </citation>
    <scope>NUCLEOTIDE SEQUENCE [LARGE SCALE GENOMIC DNA]</scope>
    <source>
        <strain evidence="1 2">DSM 22899</strain>
    </source>
</reference>
<dbReference type="Proteomes" id="UP000190541">
    <property type="component" value="Unassembled WGS sequence"/>
</dbReference>
<accession>A0A1T5FRU6</accession>
<evidence type="ECO:0000313" key="1">
    <source>
        <dbReference type="EMBL" id="SKB98893.1"/>
    </source>
</evidence>
<protein>
    <submittedName>
        <fullName evidence="1">RloB-like protein</fullName>
    </submittedName>
</protein>
<dbReference type="EMBL" id="FUYS01000021">
    <property type="protein sequence ID" value="SKB98893.1"/>
    <property type="molecule type" value="Genomic_DNA"/>
</dbReference>
<dbReference type="STRING" id="623280.SAMN05660226_04157"/>
<dbReference type="Pfam" id="PF13707">
    <property type="entry name" value="RloB"/>
    <property type="match status" value="1"/>
</dbReference>
<proteinExistence type="predicted"/>
<dbReference type="RefSeq" id="WP_176146284.1">
    <property type="nucleotide sequence ID" value="NZ_FUYS01000021.1"/>
</dbReference>
<evidence type="ECO:0000313" key="2">
    <source>
        <dbReference type="Proteomes" id="UP000190541"/>
    </source>
</evidence>
<dbReference type="AlphaFoldDB" id="A0A1T5FRU6"/>
<gene>
    <name evidence="1" type="ORF">SAMN05660226_04157</name>
</gene>